<reference evidence="4 5" key="1">
    <citation type="submission" date="2018-12" db="EMBL/GenBank/DDBJ databases">
        <authorList>
            <consortium name="Pathogen Informatics"/>
        </authorList>
    </citation>
    <scope>NUCLEOTIDE SEQUENCE [LARGE SCALE GENOMIC DNA]</scope>
    <source>
        <strain evidence="4 5">NCTC11923</strain>
    </source>
</reference>
<dbReference type="Proteomes" id="UP000276899">
    <property type="component" value="Chromosome"/>
</dbReference>
<dbReference type="PANTHER" id="PTHR37826:SF2">
    <property type="entry name" value="ZINC-RIBBON DOMAIN-CONTAINING PROTEIN"/>
    <property type="match status" value="1"/>
</dbReference>
<dbReference type="Gene3D" id="3.30.479.30">
    <property type="entry name" value="Band 7 domain"/>
    <property type="match status" value="1"/>
</dbReference>
<keyword evidence="5" id="KW-1185">Reference proteome</keyword>
<feature type="domain" description="SPFH" evidence="3">
    <location>
        <begin position="22"/>
        <end position="230"/>
    </location>
</feature>
<evidence type="ECO:0000313" key="4">
    <source>
        <dbReference type="EMBL" id="VEG74178.1"/>
    </source>
</evidence>
<dbReference type="STRING" id="1278298.GCA_000428685_01944"/>
<sequence length="348" mass="37340">MPRSPFIEIIECLDPDPQWVLWRFPDQEGRIKSGAQLVVRENQAALLLSRGQASMVYGPGTHTLPTQNIPVLSDLAGWKYGFASPHVYDVFYVAVRQFVDLKWGTPAPVMMADPQFGQVRVRAFGSYSARVTDVARFFREYAGAYPILSIRDLEVQLRDYIAAKFGEILATSGIAVRDVAANLSAVNARLAPAIAPYFEDLGVSITQFTIASVTLPDEVNKYYDTVTSMNMIGDMQRFQQFQTAVAVGDQSTAVGAGAQAGMAMGMMMGQMPQGAAAAQAPGALAPQAPAPGPAPHSAPAPQAPAPAPQAPAADDPVARLQRLKQLAEAGLITDQEYAAKKAQILEAF</sequence>
<feature type="compositionally biased region" description="Low complexity" evidence="1">
    <location>
        <begin position="278"/>
        <end position="287"/>
    </location>
</feature>
<dbReference type="InterPro" id="IPR036013">
    <property type="entry name" value="Band_7/SPFH_dom_sf"/>
</dbReference>
<dbReference type="RefSeq" id="WP_026426978.1">
    <property type="nucleotide sequence ID" value="NZ_LR134363.1"/>
</dbReference>
<dbReference type="InterPro" id="IPR033880">
    <property type="entry name" value="SPFH_YdjI"/>
</dbReference>
<proteinExistence type="predicted"/>
<accession>A0A448KB60</accession>
<name>A0A448KB60_9ACTO</name>
<protein>
    <submittedName>
        <fullName evidence="4">Virion core protein (Lumpy skin disease virus)</fullName>
    </submittedName>
</protein>
<feature type="compositionally biased region" description="Pro residues" evidence="1">
    <location>
        <begin position="288"/>
        <end position="309"/>
    </location>
</feature>
<dbReference type="EMBL" id="LR134363">
    <property type="protein sequence ID" value="VEG74178.1"/>
    <property type="molecule type" value="Genomic_DNA"/>
</dbReference>
<feature type="domain" description="SHOCT" evidence="2">
    <location>
        <begin position="319"/>
        <end position="345"/>
    </location>
</feature>
<evidence type="ECO:0000259" key="3">
    <source>
        <dbReference type="Pfam" id="PF13421"/>
    </source>
</evidence>
<dbReference type="PANTHER" id="PTHR37826">
    <property type="entry name" value="FLOTILLIN BAND_7_5 DOMAIN PROTEIN"/>
    <property type="match status" value="1"/>
</dbReference>
<feature type="region of interest" description="Disordered" evidence="1">
    <location>
        <begin position="278"/>
        <end position="315"/>
    </location>
</feature>
<organism evidence="4 5">
    <name type="scientific">Actinomyces slackii</name>
    <dbReference type="NCBI Taxonomy" id="52774"/>
    <lineage>
        <taxon>Bacteria</taxon>
        <taxon>Bacillati</taxon>
        <taxon>Actinomycetota</taxon>
        <taxon>Actinomycetes</taxon>
        <taxon>Actinomycetales</taxon>
        <taxon>Actinomycetaceae</taxon>
        <taxon>Actinomyces</taxon>
    </lineage>
</organism>
<evidence type="ECO:0000256" key="1">
    <source>
        <dbReference type="SAM" id="MobiDB-lite"/>
    </source>
</evidence>
<dbReference type="Pfam" id="PF13421">
    <property type="entry name" value="Band_7_1"/>
    <property type="match status" value="1"/>
</dbReference>
<dbReference type="AlphaFoldDB" id="A0A448KB60"/>
<dbReference type="CDD" id="cd03408">
    <property type="entry name" value="SPFH_like_u1"/>
    <property type="match status" value="1"/>
</dbReference>
<evidence type="ECO:0000313" key="5">
    <source>
        <dbReference type="Proteomes" id="UP000276899"/>
    </source>
</evidence>
<dbReference type="KEGG" id="asla:NCTC11923_00800"/>
<evidence type="ECO:0000259" key="2">
    <source>
        <dbReference type="Pfam" id="PF09851"/>
    </source>
</evidence>
<dbReference type="Pfam" id="PF09851">
    <property type="entry name" value="SHOCT"/>
    <property type="match status" value="1"/>
</dbReference>
<gene>
    <name evidence="4" type="ORF">NCTC11923_00800</name>
</gene>
<dbReference type="SUPFAM" id="SSF117892">
    <property type="entry name" value="Band 7/SPFH domain"/>
    <property type="match status" value="1"/>
</dbReference>
<dbReference type="InterPro" id="IPR018649">
    <property type="entry name" value="SHOCT"/>
</dbReference>